<name>A0AAD4J5T0_PERFH</name>
<sequence length="273" mass="31035">MGVEKDRSAGDEIHHQYLLQGRYMDDNTNEMERRSSCGRALHALLAREINIPGAPKHEDLLQIFKERHVSGAADDDYLKVANILALYSFRLGYDPSRRVESFAWALVDDLDAWNNFSWGVYTFTSLLHYISLLPKTKKGCGTKYHFYGPAWALQIGCHETLTIDKAKQERPYWNSIHCAESIGTLFPTPSNPIASRRDPDQKPSKHKRAHKTRSSSSNSGDYDKRASSLVGKIKEALMPDIINYLKHDLIDDVKNALLPDLKEFIQTLKCGSR</sequence>
<feature type="region of interest" description="Disordered" evidence="1">
    <location>
        <begin position="187"/>
        <end position="224"/>
    </location>
</feature>
<evidence type="ECO:0000313" key="3">
    <source>
        <dbReference type="Proteomes" id="UP001190926"/>
    </source>
</evidence>
<dbReference type="AlphaFoldDB" id="A0AAD4J5T0"/>
<proteinExistence type="predicted"/>
<accession>A0AAD4J5T0</accession>
<comment type="caution">
    <text evidence="2">The sequence shown here is derived from an EMBL/GenBank/DDBJ whole genome shotgun (WGS) entry which is preliminary data.</text>
</comment>
<dbReference type="Proteomes" id="UP001190926">
    <property type="component" value="Unassembled WGS sequence"/>
</dbReference>
<keyword evidence="3" id="KW-1185">Reference proteome</keyword>
<protein>
    <submittedName>
        <fullName evidence="2">Uncharacterized protein</fullName>
    </submittedName>
</protein>
<feature type="compositionally biased region" description="Basic residues" evidence="1">
    <location>
        <begin position="204"/>
        <end position="213"/>
    </location>
</feature>
<reference evidence="2 3" key="1">
    <citation type="journal article" date="2021" name="Nat. Commun.">
        <title>Incipient diploidization of the medicinal plant Perilla within 10,000 years.</title>
        <authorList>
            <person name="Zhang Y."/>
            <person name="Shen Q."/>
            <person name="Leng L."/>
            <person name="Zhang D."/>
            <person name="Chen S."/>
            <person name="Shi Y."/>
            <person name="Ning Z."/>
            <person name="Chen S."/>
        </authorList>
    </citation>
    <scope>NUCLEOTIDE SEQUENCE [LARGE SCALE GENOMIC DNA]</scope>
    <source>
        <strain evidence="3">cv. PC099</strain>
    </source>
</reference>
<evidence type="ECO:0000256" key="1">
    <source>
        <dbReference type="SAM" id="MobiDB-lite"/>
    </source>
</evidence>
<evidence type="ECO:0000313" key="2">
    <source>
        <dbReference type="EMBL" id="KAH6827702.1"/>
    </source>
</evidence>
<organism evidence="2 3">
    <name type="scientific">Perilla frutescens var. hirtella</name>
    <name type="common">Perilla citriodora</name>
    <name type="synonym">Perilla setoyensis</name>
    <dbReference type="NCBI Taxonomy" id="608512"/>
    <lineage>
        <taxon>Eukaryota</taxon>
        <taxon>Viridiplantae</taxon>
        <taxon>Streptophyta</taxon>
        <taxon>Embryophyta</taxon>
        <taxon>Tracheophyta</taxon>
        <taxon>Spermatophyta</taxon>
        <taxon>Magnoliopsida</taxon>
        <taxon>eudicotyledons</taxon>
        <taxon>Gunneridae</taxon>
        <taxon>Pentapetalae</taxon>
        <taxon>asterids</taxon>
        <taxon>lamiids</taxon>
        <taxon>Lamiales</taxon>
        <taxon>Lamiaceae</taxon>
        <taxon>Nepetoideae</taxon>
        <taxon>Elsholtzieae</taxon>
        <taxon>Perilla</taxon>
    </lineage>
</organism>
<gene>
    <name evidence="2" type="ORF">C2S53_019084</name>
</gene>
<dbReference type="EMBL" id="SDAM02000143">
    <property type="protein sequence ID" value="KAH6827702.1"/>
    <property type="molecule type" value="Genomic_DNA"/>
</dbReference>